<gene>
    <name evidence="1" type="ORF">NSU_4663</name>
</gene>
<comment type="caution">
    <text evidence="1">The sequence shown here is derived from an EMBL/GenBank/DDBJ whole genome shotgun (WGS) entry which is preliminary data.</text>
</comment>
<accession>G6EJZ2</accession>
<evidence type="ECO:0000313" key="2">
    <source>
        <dbReference type="Proteomes" id="UP000004030"/>
    </source>
</evidence>
<sequence>MESAEPHIALSFWGHRVAVKMKADWSNWLRHMSTVLARSPVQRAIQHRLT</sequence>
<proteinExistence type="predicted"/>
<organism evidence="1 2">
    <name type="scientific">Novosphingobium pentaromativorans US6-1</name>
    <dbReference type="NCBI Taxonomy" id="1088721"/>
    <lineage>
        <taxon>Bacteria</taxon>
        <taxon>Pseudomonadati</taxon>
        <taxon>Pseudomonadota</taxon>
        <taxon>Alphaproteobacteria</taxon>
        <taxon>Sphingomonadales</taxon>
        <taxon>Sphingomonadaceae</taxon>
        <taxon>Novosphingobium</taxon>
    </lineage>
</organism>
<evidence type="ECO:0000313" key="1">
    <source>
        <dbReference type="EMBL" id="EHJ58394.1"/>
    </source>
</evidence>
<dbReference type="EMBL" id="AGFM01000083">
    <property type="protein sequence ID" value="EHJ58394.1"/>
    <property type="molecule type" value="Genomic_DNA"/>
</dbReference>
<protein>
    <submittedName>
        <fullName evidence="1">Uncharacterized protein</fullName>
    </submittedName>
</protein>
<reference evidence="1 2" key="1">
    <citation type="journal article" date="2012" name="J. Bacteriol.">
        <title>Genome sequence of benzo(a)pyrene-degrading bacterium Novosphingobium pentaromativorans US6-1.</title>
        <authorList>
            <person name="Luo Y.R."/>
            <person name="Kang S.G."/>
            <person name="Kim S.J."/>
            <person name="Kim M.R."/>
            <person name="Li N."/>
            <person name="Lee J.H."/>
            <person name="Kwon K.K."/>
        </authorList>
    </citation>
    <scope>NUCLEOTIDE SEQUENCE [LARGE SCALE GENOMIC DNA]</scope>
    <source>
        <strain evidence="1 2">US6-1</strain>
    </source>
</reference>
<dbReference type="Proteomes" id="UP000004030">
    <property type="component" value="Unassembled WGS sequence"/>
</dbReference>
<name>G6EJZ2_9SPHN</name>
<dbReference type="AlphaFoldDB" id="G6EJZ2"/>
<keyword evidence="2" id="KW-1185">Reference proteome</keyword>